<sequence length="117" mass="12897">MAAAVLSRHRSDDRRGPVRCDPSALTGERVSVRRPGGGPLSTASSPGATLQIDLSRPTSMHDHQQRTCLDGNPLHLLHLSQVSRFASIELVSGVPLWTPIYGAPLWRAPCRHFDRRR</sequence>
<gene>
    <name evidence="2" type="ORF">M6B38_337550</name>
</gene>
<reference evidence="2" key="1">
    <citation type="journal article" date="2023" name="GigaByte">
        <title>Genome assembly of the bearded iris, Iris pallida Lam.</title>
        <authorList>
            <person name="Bruccoleri R.E."/>
            <person name="Oakeley E.J."/>
            <person name="Faust A.M.E."/>
            <person name="Altorfer M."/>
            <person name="Dessus-Babus S."/>
            <person name="Burckhardt D."/>
            <person name="Oertli M."/>
            <person name="Naumann U."/>
            <person name="Petersen F."/>
            <person name="Wong J."/>
        </authorList>
    </citation>
    <scope>NUCLEOTIDE SEQUENCE</scope>
    <source>
        <strain evidence="2">GSM-AAB239-AS_SAM_17_03QT</strain>
    </source>
</reference>
<evidence type="ECO:0000313" key="3">
    <source>
        <dbReference type="Proteomes" id="UP001140949"/>
    </source>
</evidence>
<dbReference type="Proteomes" id="UP001140949">
    <property type="component" value="Unassembled WGS sequence"/>
</dbReference>
<feature type="compositionally biased region" description="Basic and acidic residues" evidence="1">
    <location>
        <begin position="9"/>
        <end position="18"/>
    </location>
</feature>
<feature type="region of interest" description="Disordered" evidence="1">
    <location>
        <begin position="1"/>
        <end position="50"/>
    </location>
</feature>
<comment type="caution">
    <text evidence="2">The sequence shown here is derived from an EMBL/GenBank/DDBJ whole genome shotgun (WGS) entry which is preliminary data.</text>
</comment>
<keyword evidence="2" id="KW-0808">Transferase</keyword>
<name>A0AAX6H0D1_IRIPA</name>
<evidence type="ECO:0000256" key="1">
    <source>
        <dbReference type="SAM" id="MobiDB-lite"/>
    </source>
</evidence>
<dbReference type="AlphaFoldDB" id="A0AAX6H0D1"/>
<keyword evidence="2" id="KW-0418">Kinase</keyword>
<keyword evidence="3" id="KW-1185">Reference proteome</keyword>
<accession>A0AAX6H0D1</accession>
<dbReference type="GO" id="GO:0016301">
    <property type="term" value="F:kinase activity"/>
    <property type="evidence" value="ECO:0007669"/>
    <property type="project" value="UniProtKB-KW"/>
</dbReference>
<organism evidence="2 3">
    <name type="scientific">Iris pallida</name>
    <name type="common">Sweet iris</name>
    <dbReference type="NCBI Taxonomy" id="29817"/>
    <lineage>
        <taxon>Eukaryota</taxon>
        <taxon>Viridiplantae</taxon>
        <taxon>Streptophyta</taxon>
        <taxon>Embryophyta</taxon>
        <taxon>Tracheophyta</taxon>
        <taxon>Spermatophyta</taxon>
        <taxon>Magnoliopsida</taxon>
        <taxon>Liliopsida</taxon>
        <taxon>Asparagales</taxon>
        <taxon>Iridaceae</taxon>
        <taxon>Iridoideae</taxon>
        <taxon>Irideae</taxon>
        <taxon>Iris</taxon>
    </lineage>
</organism>
<protein>
    <submittedName>
        <fullName evidence="2">Proline-rich receptor-like protein kinase PERK2</fullName>
    </submittedName>
</protein>
<keyword evidence="2" id="KW-0675">Receptor</keyword>
<dbReference type="EMBL" id="JANAVB010014796">
    <property type="protein sequence ID" value="KAJ6834058.1"/>
    <property type="molecule type" value="Genomic_DNA"/>
</dbReference>
<evidence type="ECO:0000313" key="2">
    <source>
        <dbReference type="EMBL" id="KAJ6834058.1"/>
    </source>
</evidence>
<proteinExistence type="predicted"/>
<reference evidence="2" key="2">
    <citation type="submission" date="2023-04" db="EMBL/GenBank/DDBJ databases">
        <authorList>
            <person name="Bruccoleri R.E."/>
            <person name="Oakeley E.J."/>
            <person name="Faust A.-M."/>
            <person name="Dessus-Babus S."/>
            <person name="Altorfer M."/>
            <person name="Burckhardt D."/>
            <person name="Oertli M."/>
            <person name="Naumann U."/>
            <person name="Petersen F."/>
            <person name="Wong J."/>
        </authorList>
    </citation>
    <scope>NUCLEOTIDE SEQUENCE</scope>
    <source>
        <strain evidence="2">GSM-AAB239-AS_SAM_17_03QT</strain>
        <tissue evidence="2">Leaf</tissue>
    </source>
</reference>